<feature type="domain" description="AGC-kinase C-terminal" evidence="9">
    <location>
        <begin position="348"/>
        <end position="400"/>
    </location>
</feature>
<dbReference type="STRING" id="112090.W4GGC4"/>
<dbReference type="EMBL" id="KI913129">
    <property type="protein sequence ID" value="ETV78725.1"/>
    <property type="molecule type" value="Genomic_DNA"/>
</dbReference>
<dbReference type="Gene3D" id="3.30.200.20">
    <property type="entry name" value="Phosphorylase Kinase, domain 1"/>
    <property type="match status" value="1"/>
</dbReference>
<keyword evidence="5 6" id="KW-0067">ATP-binding</keyword>
<dbReference type="SUPFAM" id="SSF56112">
    <property type="entry name" value="Protein kinase-like (PK-like)"/>
    <property type="match status" value="1"/>
</dbReference>
<feature type="region of interest" description="Disordered" evidence="7">
    <location>
        <begin position="1"/>
        <end position="42"/>
    </location>
</feature>
<evidence type="ECO:0000259" key="9">
    <source>
        <dbReference type="PROSITE" id="PS51285"/>
    </source>
</evidence>
<evidence type="ECO:0000256" key="1">
    <source>
        <dbReference type="ARBA" id="ARBA00022527"/>
    </source>
</evidence>
<evidence type="ECO:0000256" key="3">
    <source>
        <dbReference type="ARBA" id="ARBA00022741"/>
    </source>
</evidence>
<evidence type="ECO:0000256" key="2">
    <source>
        <dbReference type="ARBA" id="ARBA00022679"/>
    </source>
</evidence>
<evidence type="ECO:0000259" key="8">
    <source>
        <dbReference type="PROSITE" id="PS50011"/>
    </source>
</evidence>
<dbReference type="PROSITE" id="PS51285">
    <property type="entry name" value="AGC_KINASE_CTER"/>
    <property type="match status" value="1"/>
</dbReference>
<dbReference type="GeneID" id="20809566"/>
<keyword evidence="1" id="KW-0723">Serine/threonine-protein kinase</keyword>
<sequence length="400" mass="44567">MSSVATRVSSFFKKLSSRRPTSPTELATESPTGPADDSNNEPSIVDVKVAIRPSVSSSPLEPLKEACPSPATLTFERVTLSELEMLGVLGVGTYGVVKLARHKPSGRAVALKVISKEFVVSNRQEKHIVRERFVHLRLRHPFVTTLYQTLQDDDCLYLVLEYLPGGELFTVVHSDSMSPLKQPQGGLPMPAVVFYAACIILALDYLHVQGTIYRDLKLENLVLDAHGYPKVLDFGFAKPDAVSQRNGTMCGSIDYMAPEVVRREGHDHRADVWSFGVLLHELCLGTTPFARATPRDQMRAIQVDPVEFPNAFEDQWPDMCDLVACCLEKDPAMRFADMAAMKSHAVFECVDWHALSQKQAVPPFVPHLHGAFDTSRFEFAPDDPYVEPYDDDGNDWAKDF</sequence>
<dbReference type="SMART" id="SM00220">
    <property type="entry name" value="S_TKc"/>
    <property type="match status" value="1"/>
</dbReference>
<dbReference type="InterPro" id="IPR017441">
    <property type="entry name" value="Protein_kinase_ATP_BS"/>
</dbReference>
<evidence type="ECO:0000256" key="4">
    <source>
        <dbReference type="ARBA" id="ARBA00022777"/>
    </source>
</evidence>
<dbReference type="GO" id="GO:0004691">
    <property type="term" value="F:cAMP-dependent protein kinase activity"/>
    <property type="evidence" value="ECO:0007669"/>
    <property type="project" value="TreeGrafter"/>
</dbReference>
<feature type="domain" description="Protein kinase" evidence="8">
    <location>
        <begin position="83"/>
        <end position="347"/>
    </location>
</feature>
<keyword evidence="3 6" id="KW-0547">Nucleotide-binding</keyword>
<gene>
    <name evidence="10" type="ORF">H257_07570</name>
</gene>
<reference evidence="10" key="1">
    <citation type="submission" date="2013-12" db="EMBL/GenBank/DDBJ databases">
        <title>The Genome Sequence of Aphanomyces astaci APO3.</title>
        <authorList>
            <consortium name="The Broad Institute Genomics Platform"/>
            <person name="Russ C."/>
            <person name="Tyler B."/>
            <person name="van West P."/>
            <person name="Dieguez-Uribeondo J."/>
            <person name="Young S.K."/>
            <person name="Zeng Q."/>
            <person name="Gargeya S."/>
            <person name="Fitzgerald M."/>
            <person name="Abouelleil A."/>
            <person name="Alvarado L."/>
            <person name="Chapman S.B."/>
            <person name="Gainer-Dewar J."/>
            <person name="Goldberg J."/>
            <person name="Griggs A."/>
            <person name="Gujja S."/>
            <person name="Hansen M."/>
            <person name="Howarth C."/>
            <person name="Imamovic A."/>
            <person name="Ireland A."/>
            <person name="Larimer J."/>
            <person name="McCowan C."/>
            <person name="Murphy C."/>
            <person name="Pearson M."/>
            <person name="Poon T.W."/>
            <person name="Priest M."/>
            <person name="Roberts A."/>
            <person name="Saif S."/>
            <person name="Shea T."/>
            <person name="Sykes S."/>
            <person name="Wortman J."/>
            <person name="Nusbaum C."/>
            <person name="Birren B."/>
        </authorList>
    </citation>
    <scope>NUCLEOTIDE SEQUENCE [LARGE SCALE GENOMIC DNA]</scope>
    <source>
        <strain evidence="10">APO3</strain>
    </source>
</reference>
<keyword evidence="4 10" id="KW-0418">Kinase</keyword>
<dbReference type="PANTHER" id="PTHR24353">
    <property type="entry name" value="CYCLIC NUCLEOTIDE-DEPENDENT PROTEIN KINASE"/>
    <property type="match status" value="1"/>
</dbReference>
<evidence type="ECO:0000256" key="5">
    <source>
        <dbReference type="ARBA" id="ARBA00022840"/>
    </source>
</evidence>
<evidence type="ECO:0000256" key="6">
    <source>
        <dbReference type="PROSITE-ProRule" id="PRU10141"/>
    </source>
</evidence>
<dbReference type="InterPro" id="IPR000719">
    <property type="entry name" value="Prot_kinase_dom"/>
</dbReference>
<dbReference type="Pfam" id="PF00069">
    <property type="entry name" value="Pkinase"/>
    <property type="match status" value="1"/>
</dbReference>
<dbReference type="GO" id="GO:0005952">
    <property type="term" value="C:cAMP-dependent protein kinase complex"/>
    <property type="evidence" value="ECO:0007669"/>
    <property type="project" value="TreeGrafter"/>
</dbReference>
<dbReference type="GO" id="GO:0005524">
    <property type="term" value="F:ATP binding"/>
    <property type="evidence" value="ECO:0007669"/>
    <property type="project" value="UniProtKB-UniRule"/>
</dbReference>
<dbReference type="PANTHER" id="PTHR24353:SF37">
    <property type="entry name" value="CAMP-DEPENDENT PROTEIN KINASE CATALYTIC SUBUNIT PRKX"/>
    <property type="match status" value="1"/>
</dbReference>
<dbReference type="InterPro" id="IPR011009">
    <property type="entry name" value="Kinase-like_dom_sf"/>
</dbReference>
<dbReference type="InterPro" id="IPR000961">
    <property type="entry name" value="AGC-kinase_C"/>
</dbReference>
<protein>
    <submittedName>
        <fullName evidence="10">AGC protein kinase</fullName>
    </submittedName>
</protein>
<proteinExistence type="predicted"/>
<keyword evidence="2" id="KW-0808">Transferase</keyword>
<feature type="binding site" evidence="6">
    <location>
        <position position="112"/>
    </location>
    <ligand>
        <name>ATP</name>
        <dbReference type="ChEBI" id="CHEBI:30616"/>
    </ligand>
</feature>
<dbReference type="OrthoDB" id="63267at2759"/>
<dbReference type="PROSITE" id="PS50011">
    <property type="entry name" value="PROTEIN_KINASE_DOM"/>
    <property type="match status" value="1"/>
</dbReference>
<accession>W4GGC4</accession>
<name>W4GGC4_APHAT</name>
<dbReference type="VEuPathDB" id="FungiDB:H257_07570"/>
<dbReference type="FunFam" id="3.30.200.20:FF:000042">
    <property type="entry name" value="Aurora kinase A"/>
    <property type="match status" value="1"/>
</dbReference>
<dbReference type="PROSITE" id="PS00107">
    <property type="entry name" value="PROTEIN_KINASE_ATP"/>
    <property type="match status" value="1"/>
</dbReference>
<dbReference type="AlphaFoldDB" id="W4GGC4"/>
<dbReference type="FunFam" id="1.10.510.10:FF:000571">
    <property type="entry name" value="Maternal embryonic leucine zipper kinase"/>
    <property type="match status" value="1"/>
</dbReference>
<dbReference type="RefSeq" id="XP_009831444.1">
    <property type="nucleotide sequence ID" value="XM_009833142.1"/>
</dbReference>
<evidence type="ECO:0000313" key="10">
    <source>
        <dbReference type="EMBL" id="ETV78725.1"/>
    </source>
</evidence>
<feature type="compositionally biased region" description="Polar residues" evidence="7">
    <location>
        <begin position="18"/>
        <end position="31"/>
    </location>
</feature>
<organism evidence="10">
    <name type="scientific">Aphanomyces astaci</name>
    <name type="common">Crayfish plague agent</name>
    <dbReference type="NCBI Taxonomy" id="112090"/>
    <lineage>
        <taxon>Eukaryota</taxon>
        <taxon>Sar</taxon>
        <taxon>Stramenopiles</taxon>
        <taxon>Oomycota</taxon>
        <taxon>Saprolegniomycetes</taxon>
        <taxon>Saprolegniales</taxon>
        <taxon>Verrucalvaceae</taxon>
        <taxon>Aphanomyces</taxon>
    </lineage>
</organism>
<dbReference type="Gene3D" id="1.10.510.10">
    <property type="entry name" value="Transferase(Phosphotransferase) domain 1"/>
    <property type="match status" value="1"/>
</dbReference>
<evidence type="ECO:0000256" key="7">
    <source>
        <dbReference type="SAM" id="MobiDB-lite"/>
    </source>
</evidence>